<dbReference type="AlphaFoldDB" id="A0AAV7P5D6"/>
<accession>A0AAV7P5D6</accession>
<feature type="compositionally biased region" description="Basic and acidic residues" evidence="1">
    <location>
        <begin position="169"/>
        <end position="186"/>
    </location>
</feature>
<evidence type="ECO:0000313" key="2">
    <source>
        <dbReference type="EMBL" id="KAJ1121818.1"/>
    </source>
</evidence>
<sequence length="186" mass="20038">MSSTNTRKEEETSTAAGETQNEPTRSERPRRANESTRGDQGSAPALGPSSTPRPRREVASPGTGSMGAWSGCRLEWPPERGAPCTRSNRGPWKGRYPAPRASLITPETLGSVGLDCQSPAMCGSHNSRCYLKAGCGLERHAEPHSRFLERSEGTQQNGQPGAALPGRVCRTESRSHHSDMDIGRGR</sequence>
<keyword evidence="3" id="KW-1185">Reference proteome</keyword>
<name>A0AAV7P5D6_PLEWA</name>
<evidence type="ECO:0000256" key="1">
    <source>
        <dbReference type="SAM" id="MobiDB-lite"/>
    </source>
</evidence>
<reference evidence="2" key="1">
    <citation type="journal article" date="2022" name="bioRxiv">
        <title>Sequencing and chromosome-scale assembly of the giantPleurodeles waltlgenome.</title>
        <authorList>
            <person name="Brown T."/>
            <person name="Elewa A."/>
            <person name="Iarovenko S."/>
            <person name="Subramanian E."/>
            <person name="Araus A.J."/>
            <person name="Petzold A."/>
            <person name="Susuki M."/>
            <person name="Suzuki K.-i.T."/>
            <person name="Hayashi T."/>
            <person name="Toyoda A."/>
            <person name="Oliveira C."/>
            <person name="Osipova E."/>
            <person name="Leigh N.D."/>
            <person name="Simon A."/>
            <person name="Yun M.H."/>
        </authorList>
    </citation>
    <scope>NUCLEOTIDE SEQUENCE</scope>
    <source>
        <strain evidence="2">20211129_DDA</strain>
        <tissue evidence="2">Liver</tissue>
    </source>
</reference>
<dbReference type="EMBL" id="JANPWB010000011">
    <property type="protein sequence ID" value="KAJ1121818.1"/>
    <property type="molecule type" value="Genomic_DNA"/>
</dbReference>
<feature type="region of interest" description="Disordered" evidence="1">
    <location>
        <begin position="145"/>
        <end position="186"/>
    </location>
</feature>
<feature type="compositionally biased region" description="Basic and acidic residues" evidence="1">
    <location>
        <begin position="24"/>
        <end position="37"/>
    </location>
</feature>
<organism evidence="2 3">
    <name type="scientific">Pleurodeles waltl</name>
    <name type="common">Iberian ribbed newt</name>
    <dbReference type="NCBI Taxonomy" id="8319"/>
    <lineage>
        <taxon>Eukaryota</taxon>
        <taxon>Metazoa</taxon>
        <taxon>Chordata</taxon>
        <taxon>Craniata</taxon>
        <taxon>Vertebrata</taxon>
        <taxon>Euteleostomi</taxon>
        <taxon>Amphibia</taxon>
        <taxon>Batrachia</taxon>
        <taxon>Caudata</taxon>
        <taxon>Salamandroidea</taxon>
        <taxon>Salamandridae</taxon>
        <taxon>Pleurodelinae</taxon>
        <taxon>Pleurodeles</taxon>
    </lineage>
</organism>
<gene>
    <name evidence="2" type="ORF">NDU88_000337</name>
</gene>
<evidence type="ECO:0000313" key="3">
    <source>
        <dbReference type="Proteomes" id="UP001066276"/>
    </source>
</evidence>
<comment type="caution">
    <text evidence="2">The sequence shown here is derived from an EMBL/GenBank/DDBJ whole genome shotgun (WGS) entry which is preliminary data.</text>
</comment>
<protein>
    <submittedName>
        <fullName evidence="2">Uncharacterized protein</fullName>
    </submittedName>
</protein>
<feature type="compositionally biased region" description="Polar residues" evidence="1">
    <location>
        <begin position="13"/>
        <end position="23"/>
    </location>
</feature>
<dbReference type="Proteomes" id="UP001066276">
    <property type="component" value="Chromosome 7"/>
</dbReference>
<feature type="compositionally biased region" description="Basic and acidic residues" evidence="1">
    <location>
        <begin position="1"/>
        <end position="11"/>
    </location>
</feature>
<feature type="region of interest" description="Disordered" evidence="1">
    <location>
        <begin position="1"/>
        <end position="99"/>
    </location>
</feature>
<proteinExistence type="predicted"/>